<proteinExistence type="inferred from homology"/>
<keyword evidence="4" id="KW-0472">Membrane</keyword>
<dbReference type="PANTHER" id="PTHR34183">
    <property type="entry name" value="ENDOLYTIC PEPTIDOGLYCAN TRANSGLYCOSYLASE RLPA"/>
    <property type="match status" value="1"/>
</dbReference>
<dbReference type="InterPro" id="IPR012997">
    <property type="entry name" value="RplA"/>
</dbReference>
<dbReference type="HAMAP" id="MF_02071">
    <property type="entry name" value="RlpA"/>
    <property type="match status" value="1"/>
</dbReference>
<keyword evidence="4" id="KW-1003">Cell membrane</keyword>
<feature type="coiled-coil region" evidence="6">
    <location>
        <begin position="493"/>
        <end position="530"/>
    </location>
</feature>
<evidence type="ECO:0000259" key="8">
    <source>
        <dbReference type="PROSITE" id="PS51724"/>
    </source>
</evidence>
<gene>
    <name evidence="4 9" type="primary">rlpA</name>
    <name evidence="10" type="ORF">LS73_003665</name>
    <name evidence="9" type="ORF">NCTC12714_01367</name>
</gene>
<accession>A0A377PVM0</accession>
<reference evidence="10 11" key="1">
    <citation type="journal article" date="2014" name="Genome Announc.">
        <title>Draft genome sequences of eight enterohepatic helicobacter species isolated from both laboratory and wild rodents.</title>
        <authorList>
            <person name="Sheh A."/>
            <person name="Shen Z."/>
            <person name="Fox J.G."/>
        </authorList>
    </citation>
    <scope>NUCLEOTIDE SEQUENCE [LARGE SCALE GENOMIC DNA]</scope>
    <source>
        <strain evidence="10 11">ST1</strain>
    </source>
</reference>
<dbReference type="EC" id="4.2.2.-" evidence="4"/>
<evidence type="ECO:0000313" key="9">
    <source>
        <dbReference type="EMBL" id="STQ86560.1"/>
    </source>
</evidence>
<keyword evidence="1" id="KW-0732">Signal</keyword>
<comment type="function">
    <text evidence="4">Lytic transglycosylase with a strong preference for naked glycan strands that lack stem peptides.</text>
</comment>
<evidence type="ECO:0000313" key="12">
    <source>
        <dbReference type="Proteomes" id="UP000255139"/>
    </source>
</evidence>
<dbReference type="Proteomes" id="UP000255139">
    <property type="component" value="Unassembled WGS sequence"/>
</dbReference>
<dbReference type="GO" id="GO:0071555">
    <property type="term" value="P:cell wall organization"/>
    <property type="evidence" value="ECO:0007669"/>
    <property type="project" value="UniProtKB-KW"/>
</dbReference>
<dbReference type="InterPro" id="IPR036908">
    <property type="entry name" value="RlpA-like_sf"/>
</dbReference>
<evidence type="ECO:0000313" key="11">
    <source>
        <dbReference type="Proteomes" id="UP000029922"/>
    </source>
</evidence>
<evidence type="ECO:0000256" key="6">
    <source>
        <dbReference type="SAM" id="Coils"/>
    </source>
</evidence>
<dbReference type="CDD" id="cd22268">
    <property type="entry name" value="DPBB_RlpA-like"/>
    <property type="match status" value="1"/>
</dbReference>
<dbReference type="Pfam" id="PF03330">
    <property type="entry name" value="DPBB_1"/>
    <property type="match status" value="1"/>
</dbReference>
<reference evidence="9 12" key="2">
    <citation type="submission" date="2018-06" db="EMBL/GenBank/DDBJ databases">
        <authorList>
            <consortium name="Pathogen Informatics"/>
            <person name="Doyle S."/>
        </authorList>
    </citation>
    <scope>NUCLEOTIDE SEQUENCE [LARGE SCALE GENOMIC DNA]</scope>
    <source>
        <strain evidence="9 12">NCTC12714</strain>
    </source>
</reference>
<evidence type="ECO:0000256" key="7">
    <source>
        <dbReference type="SAM" id="MobiDB-lite"/>
    </source>
</evidence>
<dbReference type="InterPro" id="IPR009009">
    <property type="entry name" value="RlpA-like_DPBB"/>
</dbReference>
<keyword evidence="3 4" id="KW-0961">Cell wall biogenesis/degradation</keyword>
<dbReference type="AlphaFoldDB" id="A0A377PVM0"/>
<keyword evidence="4 9" id="KW-0449">Lipoprotein</keyword>
<comment type="similarity">
    <text evidence="4 5">Belongs to the RlpA family.</text>
</comment>
<evidence type="ECO:0000256" key="1">
    <source>
        <dbReference type="ARBA" id="ARBA00022729"/>
    </source>
</evidence>
<feature type="region of interest" description="Disordered" evidence="7">
    <location>
        <begin position="248"/>
        <end position="283"/>
    </location>
</feature>
<dbReference type="NCBIfam" id="TIGR00413">
    <property type="entry name" value="rlpA"/>
    <property type="match status" value="1"/>
</dbReference>
<comment type="subcellular location">
    <subcellularLocation>
        <location evidence="4">Cell membrane</location>
        <topology evidence="4">Lipid-anchor</topology>
    </subcellularLocation>
</comment>
<dbReference type="GO" id="GO:0008932">
    <property type="term" value="F:lytic endotransglycosylase activity"/>
    <property type="evidence" value="ECO:0007669"/>
    <property type="project" value="UniProtKB-UniRule"/>
</dbReference>
<dbReference type="Gene3D" id="2.40.40.10">
    <property type="entry name" value="RlpA-like domain"/>
    <property type="match status" value="1"/>
</dbReference>
<dbReference type="GO" id="GO:0042834">
    <property type="term" value="F:peptidoglycan binding"/>
    <property type="evidence" value="ECO:0007669"/>
    <property type="project" value="InterPro"/>
</dbReference>
<dbReference type="InterPro" id="IPR034718">
    <property type="entry name" value="RlpA"/>
</dbReference>
<dbReference type="EMBL" id="JRPD02000005">
    <property type="protein sequence ID" value="TLE00760.1"/>
    <property type="molecule type" value="Genomic_DNA"/>
</dbReference>
<dbReference type="Pfam" id="PF05036">
    <property type="entry name" value="SPOR"/>
    <property type="match status" value="1"/>
</dbReference>
<feature type="region of interest" description="Disordered" evidence="7">
    <location>
        <begin position="44"/>
        <end position="121"/>
    </location>
</feature>
<evidence type="ECO:0000313" key="10">
    <source>
        <dbReference type="EMBL" id="TLE00760.1"/>
    </source>
</evidence>
<keyword evidence="12" id="KW-1185">Reference proteome</keyword>
<dbReference type="SUPFAM" id="SSF50685">
    <property type="entry name" value="Barwin-like endoglucanases"/>
    <property type="match status" value="1"/>
</dbReference>
<sequence length="696" mass="77140">MRHMFNVGLVCIVLIGCASDSRYVGGAGSFNGYESLSSYNNDVKYSSNTRNNNSNSDSNIGSNSSAKNKQSNNKKSSTVNNSNSTNKNSYKEEGKTSFTPPVSGSGHFKPTKSLLGGMRDSEAIQRATMKPYTIRGKTYRPHPVKVGDTFDGIASWYGPDFHARSTSNGETYNMHAHTAAHKTLPMNTIVSVFNKDNGKSTVVRINDRGPFVEGRIIDLSNVAARDIQMVGKGIANVRIEVIGFGGDLKNNNPKANIKQDAAPASKTKTKDSKTSATNTNGDIINKNQDEQLIINEKQEEPIDRELYANNELRDSNEEVEIPKSTNNNYDDRASKQAQIGIAQDSDSKKTTMLNSPQNTQEYINQVPQKKPGVSPIDGLAIEESIDEINVIEDTLDDHVMSVVLPNQNSLIVKSTNIAPDNQSTSKNDFVKGENVNEKNISSNDSNAKIQNEKIDINKNDSIDNKSIADNSLNINNEEKSQDVKDQDSFNPVMSDINDTIQKLKDSTNQLQAQQNQVQDQKENQEKLAQIDSDVEAINKSNSNNMVSNQEKQNTQDDVIANQKLTQATQQDTNSIREIPEFPDIQNNHESKTNKTNQKEKSSQIQVKQNNDEKVSNHIFKAKKGSHMISLNVFSQEDRAKRFKEQMGAKFGDIPYNIDVIMTDKGLFRVALRGFKNSSEAKEFLSQNQIAGHVVAE</sequence>
<organism evidence="9 12">
    <name type="scientific">Helicobacter muridarum</name>
    <dbReference type="NCBI Taxonomy" id="216"/>
    <lineage>
        <taxon>Bacteria</taxon>
        <taxon>Pseudomonadati</taxon>
        <taxon>Campylobacterota</taxon>
        <taxon>Epsilonproteobacteria</taxon>
        <taxon>Campylobacterales</taxon>
        <taxon>Helicobacteraceae</taxon>
        <taxon>Helicobacter</taxon>
    </lineage>
</organism>
<keyword evidence="6" id="KW-0175">Coiled coil</keyword>
<dbReference type="GO" id="GO:0005886">
    <property type="term" value="C:plasma membrane"/>
    <property type="evidence" value="ECO:0007669"/>
    <property type="project" value="UniProtKB-SubCell"/>
</dbReference>
<feature type="region of interest" description="Disordered" evidence="7">
    <location>
        <begin position="565"/>
        <end position="612"/>
    </location>
</feature>
<name>A0A377PVM0_9HELI</name>
<feature type="compositionally biased region" description="Basic and acidic residues" evidence="7">
    <location>
        <begin position="586"/>
        <end position="601"/>
    </location>
</feature>
<evidence type="ECO:0000256" key="2">
    <source>
        <dbReference type="ARBA" id="ARBA00023239"/>
    </source>
</evidence>
<dbReference type="PROSITE" id="PS51257">
    <property type="entry name" value="PROKAR_LIPOPROTEIN"/>
    <property type="match status" value="1"/>
</dbReference>
<feature type="compositionally biased region" description="Polar residues" evidence="7">
    <location>
        <begin position="565"/>
        <end position="575"/>
    </location>
</feature>
<feature type="compositionally biased region" description="Polar residues" evidence="7">
    <location>
        <begin position="437"/>
        <end position="446"/>
    </location>
</feature>
<evidence type="ECO:0000256" key="3">
    <source>
        <dbReference type="ARBA" id="ARBA00023316"/>
    </source>
</evidence>
<evidence type="ECO:0000256" key="5">
    <source>
        <dbReference type="RuleBase" id="RU003495"/>
    </source>
</evidence>
<keyword evidence="2 4" id="KW-0456">Lyase</keyword>
<feature type="domain" description="SPOR" evidence="8">
    <location>
        <begin position="620"/>
        <end position="696"/>
    </location>
</feature>
<feature type="region of interest" description="Disordered" evidence="7">
    <location>
        <begin position="419"/>
        <end position="446"/>
    </location>
</feature>
<dbReference type="EMBL" id="UGJE01000002">
    <property type="protein sequence ID" value="STQ86560.1"/>
    <property type="molecule type" value="Genomic_DNA"/>
</dbReference>
<dbReference type="GO" id="GO:0000270">
    <property type="term" value="P:peptidoglycan metabolic process"/>
    <property type="evidence" value="ECO:0007669"/>
    <property type="project" value="UniProtKB-UniRule"/>
</dbReference>
<dbReference type="OrthoDB" id="9779128at2"/>
<feature type="compositionally biased region" description="Low complexity" evidence="7">
    <location>
        <begin position="46"/>
        <end position="88"/>
    </location>
</feature>
<dbReference type="Proteomes" id="UP000029922">
    <property type="component" value="Unassembled WGS sequence"/>
</dbReference>
<evidence type="ECO:0000256" key="4">
    <source>
        <dbReference type="HAMAP-Rule" id="MF_02071"/>
    </source>
</evidence>
<keyword evidence="4" id="KW-0564">Palmitate</keyword>
<protein>
    <recommendedName>
        <fullName evidence="4">Probable endolytic peptidoglycan transglycosylase RlpA</fullName>
        <ecNumber evidence="4">4.2.2.-</ecNumber>
    </recommendedName>
</protein>
<dbReference type="InterPro" id="IPR007730">
    <property type="entry name" value="SPOR-like_dom"/>
</dbReference>
<dbReference type="PROSITE" id="PS51724">
    <property type="entry name" value="SPOR"/>
    <property type="match status" value="1"/>
</dbReference>
<dbReference type="PANTHER" id="PTHR34183:SF1">
    <property type="entry name" value="ENDOLYTIC PEPTIDOGLYCAN TRANSGLYCOSYLASE RLPA"/>
    <property type="match status" value="1"/>
</dbReference>